<gene>
    <name evidence="1" type="ORF">FWILDA_LOCUS14776</name>
</gene>
<evidence type="ECO:0000313" key="1">
    <source>
        <dbReference type="EMBL" id="CAI2190839.1"/>
    </source>
</evidence>
<organism evidence="1 2">
    <name type="scientific">Funneliformis geosporum</name>
    <dbReference type="NCBI Taxonomy" id="1117311"/>
    <lineage>
        <taxon>Eukaryota</taxon>
        <taxon>Fungi</taxon>
        <taxon>Fungi incertae sedis</taxon>
        <taxon>Mucoromycota</taxon>
        <taxon>Glomeromycotina</taxon>
        <taxon>Glomeromycetes</taxon>
        <taxon>Glomerales</taxon>
        <taxon>Glomeraceae</taxon>
        <taxon>Funneliformis</taxon>
    </lineage>
</organism>
<accession>A0A9W4T365</accession>
<reference evidence="1" key="1">
    <citation type="submission" date="2022-08" db="EMBL/GenBank/DDBJ databases">
        <authorList>
            <person name="Kallberg Y."/>
            <person name="Tangrot J."/>
            <person name="Rosling A."/>
        </authorList>
    </citation>
    <scope>NUCLEOTIDE SEQUENCE</scope>
    <source>
        <strain evidence="1">Wild A</strain>
    </source>
</reference>
<name>A0A9W4T365_9GLOM</name>
<dbReference type="EMBL" id="CAMKVN010006880">
    <property type="protein sequence ID" value="CAI2190839.1"/>
    <property type="molecule type" value="Genomic_DNA"/>
</dbReference>
<feature type="non-terminal residue" evidence="1">
    <location>
        <position position="1"/>
    </location>
</feature>
<comment type="caution">
    <text evidence="1">The sequence shown here is derived from an EMBL/GenBank/DDBJ whole genome shotgun (WGS) entry which is preliminary data.</text>
</comment>
<keyword evidence="2" id="KW-1185">Reference proteome</keyword>
<dbReference type="Proteomes" id="UP001153678">
    <property type="component" value="Unassembled WGS sequence"/>
</dbReference>
<protein>
    <submittedName>
        <fullName evidence="1">8064_t:CDS:1</fullName>
    </submittedName>
</protein>
<dbReference type="AlphaFoldDB" id="A0A9W4T365"/>
<evidence type="ECO:0000313" key="2">
    <source>
        <dbReference type="Proteomes" id="UP001153678"/>
    </source>
</evidence>
<sequence length="46" mass="5364">VSRDPQLTKLPADRELYLWFINEDKVKKSAHKRLDPGIIVNESEVD</sequence>
<proteinExistence type="predicted"/>